<organism evidence="2 3">
    <name type="scientific">Microvirga terricola</name>
    <dbReference type="NCBI Taxonomy" id="2719797"/>
    <lineage>
        <taxon>Bacteria</taxon>
        <taxon>Pseudomonadati</taxon>
        <taxon>Pseudomonadota</taxon>
        <taxon>Alphaproteobacteria</taxon>
        <taxon>Hyphomicrobiales</taxon>
        <taxon>Methylobacteriaceae</taxon>
        <taxon>Microvirga</taxon>
    </lineage>
</organism>
<sequence>MFQSRFPRRPFAARSSHRGLASLVLALGLAAGANLLLSPKEPAEGRAYAVDGDTIRINEMRIRLKGIDAPELEQTCVRAGQPYLCGEEARNALVAILLKQQVECRLSGRDRYRRSLARCTVEGKDIGARLVEEGWAVAYGGYTWEETRARHRAVGLWAGSFDYPREWRRKHGRST</sequence>
<proteinExistence type="predicted"/>
<evidence type="ECO:0000259" key="1">
    <source>
        <dbReference type="PROSITE" id="PS50830"/>
    </source>
</evidence>
<dbReference type="Proteomes" id="UP000707352">
    <property type="component" value="Unassembled WGS sequence"/>
</dbReference>
<dbReference type="Gene3D" id="2.40.50.90">
    <property type="match status" value="1"/>
</dbReference>
<dbReference type="Pfam" id="PF00565">
    <property type="entry name" value="SNase"/>
    <property type="match status" value="1"/>
</dbReference>
<dbReference type="PROSITE" id="PS50830">
    <property type="entry name" value="TNASE_3"/>
    <property type="match status" value="1"/>
</dbReference>
<dbReference type="PANTHER" id="PTHR12302:SF26">
    <property type="entry name" value="BLR1266 PROTEIN"/>
    <property type="match status" value="1"/>
</dbReference>
<dbReference type="SUPFAM" id="SSF50199">
    <property type="entry name" value="Staphylococcal nuclease"/>
    <property type="match status" value="1"/>
</dbReference>
<dbReference type="EMBL" id="JAATJS010000003">
    <property type="protein sequence ID" value="NIX76941.1"/>
    <property type="molecule type" value="Genomic_DNA"/>
</dbReference>
<name>A0ABX0VCX0_9HYPH</name>
<keyword evidence="3" id="KW-1185">Reference proteome</keyword>
<comment type="caution">
    <text evidence="2">The sequence shown here is derived from an EMBL/GenBank/DDBJ whole genome shotgun (WGS) entry which is preliminary data.</text>
</comment>
<dbReference type="PANTHER" id="PTHR12302">
    <property type="entry name" value="EBNA2 BINDING PROTEIN P100"/>
    <property type="match status" value="1"/>
</dbReference>
<dbReference type="SMART" id="SM00318">
    <property type="entry name" value="SNc"/>
    <property type="match status" value="1"/>
</dbReference>
<dbReference type="InterPro" id="IPR035437">
    <property type="entry name" value="SNase_OB-fold_sf"/>
</dbReference>
<dbReference type="InterPro" id="IPR016071">
    <property type="entry name" value="Staphylococal_nuclease_OB-fold"/>
</dbReference>
<reference evidence="2 3" key="1">
    <citation type="submission" date="2020-03" db="EMBL/GenBank/DDBJ databases">
        <title>The genome sequence of Microvirga sp. c23x22.</title>
        <authorList>
            <person name="Zhang X."/>
        </authorList>
    </citation>
    <scope>NUCLEOTIDE SEQUENCE [LARGE SCALE GENOMIC DNA]</scope>
    <source>
        <strain evidence="3">c23x22</strain>
    </source>
</reference>
<accession>A0ABX0VCX0</accession>
<evidence type="ECO:0000313" key="2">
    <source>
        <dbReference type="EMBL" id="NIX76941.1"/>
    </source>
</evidence>
<gene>
    <name evidence="2" type="ORF">HB375_09980</name>
</gene>
<evidence type="ECO:0000313" key="3">
    <source>
        <dbReference type="Proteomes" id="UP000707352"/>
    </source>
</evidence>
<dbReference type="RefSeq" id="WP_167672842.1">
    <property type="nucleotide sequence ID" value="NZ_JAATJS010000003.1"/>
</dbReference>
<protein>
    <submittedName>
        <fullName evidence="2">Thermonuclease family protein</fullName>
    </submittedName>
</protein>
<feature type="domain" description="TNase-like" evidence="1">
    <location>
        <begin position="50"/>
        <end position="159"/>
    </location>
</feature>